<gene>
    <name evidence="5 6" type="primary">cbiD</name>
    <name evidence="6" type="ORF">DPPLL_15480</name>
</gene>
<dbReference type="Proteomes" id="UP000830055">
    <property type="component" value="Chromosome"/>
</dbReference>
<evidence type="ECO:0000256" key="1">
    <source>
        <dbReference type="ARBA" id="ARBA00022573"/>
    </source>
</evidence>
<protein>
    <recommendedName>
        <fullName evidence="5">Cobalt-precorrin-5B C(1)-methyltransferase</fullName>
        <ecNumber evidence="5">2.1.1.195</ecNumber>
    </recommendedName>
    <alternativeName>
        <fullName evidence="5">Cobalt-precorrin-6A synthase</fullName>
    </alternativeName>
</protein>
<evidence type="ECO:0000256" key="4">
    <source>
        <dbReference type="ARBA" id="ARBA00022691"/>
    </source>
</evidence>
<comment type="similarity">
    <text evidence="5">Belongs to the CbiD family.</text>
</comment>
<keyword evidence="1 5" id="KW-0169">Cobalamin biosynthesis</keyword>
<dbReference type="InterPro" id="IPR002748">
    <property type="entry name" value="CbiD"/>
</dbReference>
<evidence type="ECO:0000313" key="6">
    <source>
        <dbReference type="EMBL" id="BDD87183.1"/>
    </source>
</evidence>
<dbReference type="EMBL" id="AP025516">
    <property type="protein sequence ID" value="BDD87183.1"/>
    <property type="molecule type" value="Genomic_DNA"/>
</dbReference>
<dbReference type="Pfam" id="PF01888">
    <property type="entry name" value="CbiD"/>
    <property type="match status" value="1"/>
</dbReference>
<dbReference type="HAMAP" id="MF_00787">
    <property type="entry name" value="CbiD"/>
    <property type="match status" value="1"/>
</dbReference>
<name>A0ABM7W8E0_9BACT</name>
<dbReference type="InterPro" id="IPR036074">
    <property type="entry name" value="CbiD_sf"/>
</dbReference>
<dbReference type="NCBIfam" id="TIGR00312">
    <property type="entry name" value="cbiD"/>
    <property type="match status" value="1"/>
</dbReference>
<keyword evidence="7" id="KW-1185">Reference proteome</keyword>
<dbReference type="Gene3D" id="3.30.2110.10">
    <property type="entry name" value="CbiD-like"/>
    <property type="match status" value="1"/>
</dbReference>
<evidence type="ECO:0000313" key="7">
    <source>
        <dbReference type="Proteomes" id="UP000830055"/>
    </source>
</evidence>
<proteinExistence type="inferred from homology"/>
<comment type="pathway">
    <text evidence="5">Cofactor biosynthesis; adenosylcobalamin biosynthesis; cob(II)yrinate a,c-diamide from sirohydrochlorin (anaerobic route): step 6/10.</text>
</comment>
<evidence type="ECO:0000256" key="5">
    <source>
        <dbReference type="HAMAP-Rule" id="MF_00787"/>
    </source>
</evidence>
<keyword evidence="3 5" id="KW-0808">Transferase</keyword>
<keyword evidence="2 5" id="KW-0489">Methyltransferase</keyword>
<comment type="catalytic activity">
    <reaction evidence="5">
        <text>Co-precorrin-5B + S-adenosyl-L-methionine = Co-precorrin-6A + S-adenosyl-L-homocysteine</text>
        <dbReference type="Rhea" id="RHEA:26285"/>
        <dbReference type="ChEBI" id="CHEBI:57856"/>
        <dbReference type="ChEBI" id="CHEBI:59789"/>
        <dbReference type="ChEBI" id="CHEBI:60063"/>
        <dbReference type="ChEBI" id="CHEBI:60064"/>
        <dbReference type="EC" id="2.1.1.195"/>
    </reaction>
</comment>
<dbReference type="PANTHER" id="PTHR35863">
    <property type="entry name" value="COBALT-PRECORRIN-5B C(1)-METHYLTRANSFERASE"/>
    <property type="match status" value="1"/>
</dbReference>
<reference evidence="6 7" key="1">
    <citation type="submission" date="2022-01" db="EMBL/GenBank/DDBJ databases">
        <title>Desulfofustis limnae sp. nov., a novel mesophilic sulfate-reducing bacterium isolated from marsh soil.</title>
        <authorList>
            <person name="Watanabe M."/>
            <person name="Takahashi A."/>
            <person name="Kojima H."/>
            <person name="Fukui M."/>
        </authorList>
    </citation>
    <scope>NUCLEOTIDE SEQUENCE [LARGE SCALE GENOMIC DNA]</scope>
    <source>
        <strain evidence="6 7">PPLL</strain>
    </source>
</reference>
<organism evidence="6 7">
    <name type="scientific">Desulfofustis limnaeus</name>
    <dbReference type="NCBI Taxonomy" id="2740163"/>
    <lineage>
        <taxon>Bacteria</taxon>
        <taxon>Pseudomonadati</taxon>
        <taxon>Thermodesulfobacteriota</taxon>
        <taxon>Desulfobulbia</taxon>
        <taxon>Desulfobulbales</taxon>
        <taxon>Desulfocapsaceae</taxon>
        <taxon>Desulfofustis</taxon>
    </lineage>
</organism>
<evidence type="ECO:0000256" key="3">
    <source>
        <dbReference type="ARBA" id="ARBA00022679"/>
    </source>
</evidence>
<dbReference type="EC" id="2.1.1.195" evidence="5"/>
<accession>A0ABM7W8E0</accession>
<evidence type="ECO:0000256" key="2">
    <source>
        <dbReference type="ARBA" id="ARBA00022603"/>
    </source>
</evidence>
<dbReference type="PIRSF" id="PIRSF026782">
    <property type="entry name" value="CbiD"/>
    <property type="match status" value="1"/>
</dbReference>
<dbReference type="SUPFAM" id="SSF111342">
    <property type="entry name" value="CbiD-like"/>
    <property type="match status" value="1"/>
</dbReference>
<keyword evidence="4 5" id="KW-0949">S-adenosyl-L-methionine</keyword>
<dbReference type="PANTHER" id="PTHR35863:SF1">
    <property type="entry name" value="COBALT-PRECORRIN-5B C(1)-METHYLTRANSFERASE"/>
    <property type="match status" value="1"/>
</dbReference>
<comment type="function">
    <text evidence="5">Catalyzes the methylation of C-1 in cobalt-precorrin-5B to form cobalt-precorrin-6A.</text>
</comment>
<sequence length="372" mass="39890">MVWEDGRGDPASYPIMKKLRSGYTTGACAAAAAKGAALELFDRGTEEVTIAFPDGSRHRFSLLWRKIDNGHGCAAVRKDAGDDPDVTNGAEIVARVRRGGTPGDAESPIAIVGGDGVGVVTKPGLAIPVGSPAINPVPQQMIRQAVGEALQESGRSAAPSLEVCIEVPCGEVLATKTLNARLGVIGGISILGTTGIVKPISAEAWTATIATSMKVALATGRTEIVLATGRTSERAVQAIVRFPEEALIMMGDYLEFSLLEARKYPFHRIHMAAMWAKLLKGAMQKPHTHVRHGMLEVEDILAFLRRQKIADQTLELLRGAHTAREILERLLEIDKTVIDMVCGCAKKHYEELSGLPVSLYLVGPTGRILYRS</sequence>